<name>A0A437A4L6_ARTFL</name>
<evidence type="ECO:0000313" key="2">
    <source>
        <dbReference type="EMBL" id="RVD86053.1"/>
    </source>
</evidence>
<evidence type="ECO:0000256" key="1">
    <source>
        <dbReference type="SAM" id="MobiDB-lite"/>
    </source>
</evidence>
<protein>
    <submittedName>
        <fullName evidence="2">Uncharacterized protein</fullName>
    </submittedName>
</protein>
<accession>A0A437A4L6</accession>
<dbReference type="Proteomes" id="UP000283090">
    <property type="component" value="Unassembled WGS sequence"/>
</dbReference>
<dbReference type="GeneID" id="93586658"/>
<sequence>MPSKKSNKAKAKGSNSRRQKQKAARRAERESTLSDAASNQSSPGLVPDIHISSPDLEVKLLETLKNSEVVLERLPNASSVG</sequence>
<dbReference type="RefSeq" id="XP_067491597.1">
    <property type="nucleotide sequence ID" value="XM_067633428.1"/>
</dbReference>
<gene>
    <name evidence="2" type="ORF">DFL_004347</name>
</gene>
<evidence type="ECO:0000313" key="3">
    <source>
        <dbReference type="Proteomes" id="UP000283090"/>
    </source>
</evidence>
<feature type="compositionally biased region" description="Polar residues" evidence="1">
    <location>
        <begin position="33"/>
        <end position="43"/>
    </location>
</feature>
<feature type="compositionally biased region" description="Basic residues" evidence="1">
    <location>
        <begin position="1"/>
        <end position="24"/>
    </location>
</feature>
<feature type="region of interest" description="Disordered" evidence="1">
    <location>
        <begin position="1"/>
        <end position="50"/>
    </location>
</feature>
<comment type="caution">
    <text evidence="2">The sequence shown here is derived from an EMBL/GenBank/DDBJ whole genome shotgun (WGS) entry which is preliminary data.</text>
</comment>
<organism evidence="2 3">
    <name type="scientific">Arthrobotrys flagrans</name>
    <name type="common">Nematode-trapping fungus</name>
    <name type="synonym">Trichothecium flagrans</name>
    <dbReference type="NCBI Taxonomy" id="97331"/>
    <lineage>
        <taxon>Eukaryota</taxon>
        <taxon>Fungi</taxon>
        <taxon>Dikarya</taxon>
        <taxon>Ascomycota</taxon>
        <taxon>Pezizomycotina</taxon>
        <taxon>Orbiliomycetes</taxon>
        <taxon>Orbiliales</taxon>
        <taxon>Orbiliaceae</taxon>
        <taxon>Arthrobotrys</taxon>
    </lineage>
</organism>
<dbReference type="EMBL" id="SAEB01000006">
    <property type="protein sequence ID" value="RVD86053.1"/>
    <property type="molecule type" value="Genomic_DNA"/>
</dbReference>
<dbReference type="VEuPathDB" id="FungiDB:DFL_004347"/>
<dbReference type="AlphaFoldDB" id="A0A437A4L6"/>
<reference evidence="2 3" key="1">
    <citation type="submission" date="2019-01" db="EMBL/GenBank/DDBJ databases">
        <title>Intercellular communication is required for trap formation in the nematode-trapping fungus Duddingtonia flagrans.</title>
        <authorList>
            <person name="Youssar L."/>
            <person name="Wernet V."/>
            <person name="Hensel N."/>
            <person name="Hildebrandt H.-G."/>
            <person name="Fischer R."/>
        </authorList>
    </citation>
    <scope>NUCLEOTIDE SEQUENCE [LARGE SCALE GENOMIC DNA]</scope>
    <source>
        <strain evidence="2 3">CBS H-5679</strain>
    </source>
</reference>
<proteinExistence type="predicted"/>
<keyword evidence="3" id="KW-1185">Reference proteome</keyword>